<proteinExistence type="predicted"/>
<evidence type="ECO:0000313" key="2">
    <source>
        <dbReference type="EMBL" id="OIV36552.1"/>
    </source>
</evidence>
<reference evidence="2 3" key="1">
    <citation type="submission" date="2016-10" db="EMBL/GenBank/DDBJ databases">
        <title>Genome sequence of Streptomyces gilvigriseus MUSC 26.</title>
        <authorList>
            <person name="Lee L.-H."/>
            <person name="Ser H.-L."/>
        </authorList>
    </citation>
    <scope>NUCLEOTIDE SEQUENCE [LARGE SCALE GENOMIC DNA]</scope>
    <source>
        <strain evidence="2 3">MUSC 26</strain>
    </source>
</reference>
<keyword evidence="3" id="KW-1185">Reference proteome</keyword>
<dbReference type="GO" id="GO:0000166">
    <property type="term" value="F:nucleotide binding"/>
    <property type="evidence" value="ECO:0007669"/>
    <property type="project" value="InterPro"/>
</dbReference>
<dbReference type="EMBL" id="MLCF01000085">
    <property type="protein sequence ID" value="OIV36552.1"/>
    <property type="molecule type" value="Genomic_DNA"/>
</dbReference>
<dbReference type="OrthoDB" id="6396444at2"/>
<accession>A0A1J7C4R4</accession>
<sequence>MSMLEVARSTQVTFPSGAVEGRSVLLGTAAAPGLPDGAVGALVAETPFHPLDHTWPDQPGDAGTLAGLPVDDCLTGAVGVDGALLVGAGIPAKRGEEGWHWVAVHVLAEADAARLPAPGTEVELRVDGARRAALSAAHTGCHLLAFALNGVLAEAGRWRKEARPDALGNPDFDGLAMQSSRMDEQASTDVYRLGKSLRKKGFSTDGLAEALPELEAAVNTRLAAWLATGAPVAVETDGPDLTALRRWTCPLPGGTASVLCGGTHLASLTELAGLATRLTLSDDATELTAVTTPTAAPTPAPAPPPTRA</sequence>
<dbReference type="AlphaFoldDB" id="A0A1J7C4R4"/>
<dbReference type="STRING" id="1428644.BIV57_15455"/>
<dbReference type="GO" id="GO:0016787">
    <property type="term" value="F:hydrolase activity"/>
    <property type="evidence" value="ECO:0007669"/>
    <property type="project" value="UniProtKB-KW"/>
</dbReference>
<name>A0A1J7C4R4_9ACTN</name>
<feature type="region of interest" description="Disordered" evidence="1">
    <location>
        <begin position="286"/>
        <end position="308"/>
    </location>
</feature>
<dbReference type="SUPFAM" id="SSF55186">
    <property type="entry name" value="ThrRS/AlaRS common domain"/>
    <property type="match status" value="1"/>
</dbReference>
<dbReference type="Gene3D" id="3.30.980.10">
    <property type="entry name" value="Threonyl-trna Synthetase, Chain A, domain 2"/>
    <property type="match status" value="1"/>
</dbReference>
<gene>
    <name evidence="2" type="ORF">BIV57_15455</name>
</gene>
<feature type="compositionally biased region" description="Pro residues" evidence="1">
    <location>
        <begin position="296"/>
        <end position="308"/>
    </location>
</feature>
<evidence type="ECO:0000256" key="1">
    <source>
        <dbReference type="SAM" id="MobiDB-lite"/>
    </source>
</evidence>
<dbReference type="Proteomes" id="UP000243342">
    <property type="component" value="Unassembled WGS sequence"/>
</dbReference>
<dbReference type="InterPro" id="IPR018163">
    <property type="entry name" value="Thr/Ala-tRNA-synth_IIc_edit"/>
</dbReference>
<protein>
    <submittedName>
        <fullName evidence="2">Metal-dependent hydrolase</fullName>
    </submittedName>
</protein>
<organism evidence="2 3">
    <name type="scientific">Mangrovactinospora gilvigrisea</name>
    <dbReference type="NCBI Taxonomy" id="1428644"/>
    <lineage>
        <taxon>Bacteria</taxon>
        <taxon>Bacillati</taxon>
        <taxon>Actinomycetota</taxon>
        <taxon>Actinomycetes</taxon>
        <taxon>Kitasatosporales</taxon>
        <taxon>Streptomycetaceae</taxon>
        <taxon>Mangrovactinospora</taxon>
    </lineage>
</organism>
<keyword evidence="2" id="KW-0378">Hydrolase</keyword>
<dbReference type="RefSeq" id="WP_071657450.1">
    <property type="nucleotide sequence ID" value="NZ_MLCF01000085.1"/>
</dbReference>
<evidence type="ECO:0000313" key="3">
    <source>
        <dbReference type="Proteomes" id="UP000243342"/>
    </source>
</evidence>
<feature type="compositionally biased region" description="Low complexity" evidence="1">
    <location>
        <begin position="286"/>
        <end position="295"/>
    </location>
</feature>
<comment type="caution">
    <text evidence="2">The sequence shown here is derived from an EMBL/GenBank/DDBJ whole genome shotgun (WGS) entry which is preliminary data.</text>
</comment>